<accession>A0A9Q0RPP3</accession>
<dbReference type="PANTHER" id="PTHR21255:SF4">
    <property type="entry name" value="DYNEIN LIGHT CHAIN TCTEX-TYPE"/>
    <property type="match status" value="1"/>
</dbReference>
<proteinExistence type="inferred from homology"/>
<dbReference type="EMBL" id="JAPWDV010000002">
    <property type="protein sequence ID" value="KAJ6221036.1"/>
    <property type="molecule type" value="Genomic_DNA"/>
</dbReference>
<evidence type="ECO:0000256" key="1">
    <source>
        <dbReference type="ARBA" id="ARBA00005361"/>
    </source>
</evidence>
<dbReference type="Gene3D" id="3.30.1140.40">
    <property type="entry name" value="Tctex-1"/>
    <property type="match status" value="1"/>
</dbReference>
<dbReference type="GO" id="GO:0007018">
    <property type="term" value="P:microtubule-based movement"/>
    <property type="evidence" value="ECO:0007669"/>
    <property type="project" value="TreeGrafter"/>
</dbReference>
<reference evidence="2" key="1">
    <citation type="submission" date="2022-12" db="EMBL/GenBank/DDBJ databases">
        <title>Genome assemblies of Blomia tropicalis.</title>
        <authorList>
            <person name="Cui Y."/>
        </authorList>
    </citation>
    <scope>NUCLEOTIDE SEQUENCE</scope>
    <source>
        <tissue evidence="2">Adult mites</tissue>
    </source>
</reference>
<dbReference type="Proteomes" id="UP001142055">
    <property type="component" value="Chromosome 2"/>
</dbReference>
<comment type="similarity">
    <text evidence="1">Belongs to the dynein light chain Tctex-type family.</text>
</comment>
<comment type="caution">
    <text evidence="2">The sequence shown here is derived from an EMBL/GenBank/DDBJ whole genome shotgun (WGS) entry which is preliminary data.</text>
</comment>
<dbReference type="AlphaFoldDB" id="A0A9Q0RPP3"/>
<dbReference type="CDD" id="cd21455">
    <property type="entry name" value="DLC-like_DYNLT1_DYNLT3"/>
    <property type="match status" value="1"/>
</dbReference>
<sequence length="170" mass="19606">MAENNRSQLSADEVNRIAKDELEKIIGNESYKHSSVTGWTDTIVDNVIKQLVNFDSNYKYVCTCTIIQKNGAEWPPYHFRTVNIYMNDGSQYDASIDWNEFNQKSYRNKIGKSTGGNLKQTERVHLDGFFSHPFRIYTTIQQYGQHITSIPKIVADVGVIERRARPIHIC</sequence>
<dbReference type="GO" id="GO:0045505">
    <property type="term" value="F:dynein intermediate chain binding"/>
    <property type="evidence" value="ECO:0007669"/>
    <property type="project" value="TreeGrafter"/>
</dbReference>
<evidence type="ECO:0000313" key="3">
    <source>
        <dbReference type="Proteomes" id="UP001142055"/>
    </source>
</evidence>
<dbReference type="Pfam" id="PF03645">
    <property type="entry name" value="Tctex-1"/>
    <property type="match status" value="1"/>
</dbReference>
<dbReference type="InterPro" id="IPR005334">
    <property type="entry name" value="Tctex-1-like"/>
</dbReference>
<dbReference type="GO" id="GO:0005868">
    <property type="term" value="C:cytoplasmic dynein complex"/>
    <property type="evidence" value="ECO:0007669"/>
    <property type="project" value="TreeGrafter"/>
</dbReference>
<gene>
    <name evidence="2" type="ORF">RDWZM_006848</name>
</gene>
<dbReference type="InterPro" id="IPR038586">
    <property type="entry name" value="Tctex-1-like_sf"/>
</dbReference>
<evidence type="ECO:0000313" key="2">
    <source>
        <dbReference type="EMBL" id="KAJ6221036.1"/>
    </source>
</evidence>
<organism evidence="2 3">
    <name type="scientific">Blomia tropicalis</name>
    <name type="common">Mite</name>
    <dbReference type="NCBI Taxonomy" id="40697"/>
    <lineage>
        <taxon>Eukaryota</taxon>
        <taxon>Metazoa</taxon>
        <taxon>Ecdysozoa</taxon>
        <taxon>Arthropoda</taxon>
        <taxon>Chelicerata</taxon>
        <taxon>Arachnida</taxon>
        <taxon>Acari</taxon>
        <taxon>Acariformes</taxon>
        <taxon>Sarcoptiformes</taxon>
        <taxon>Astigmata</taxon>
        <taxon>Glycyphagoidea</taxon>
        <taxon>Echimyopodidae</taxon>
        <taxon>Blomia</taxon>
    </lineage>
</organism>
<name>A0A9Q0RPP3_BLOTA</name>
<protein>
    <submittedName>
        <fullName evidence="2">Uncharacterized protein</fullName>
    </submittedName>
</protein>
<dbReference type="PANTHER" id="PTHR21255">
    <property type="entry name" value="T-COMPLEX-ASSOCIATED-TESTIS-EXPRESSED 1/ DYNEIN LIGHT CHAIN"/>
    <property type="match status" value="1"/>
</dbReference>
<keyword evidence="3" id="KW-1185">Reference proteome</keyword>
<dbReference type="GO" id="GO:0005737">
    <property type="term" value="C:cytoplasm"/>
    <property type="evidence" value="ECO:0007669"/>
    <property type="project" value="TreeGrafter"/>
</dbReference>